<keyword evidence="2" id="KW-1185">Reference proteome</keyword>
<evidence type="ECO:0000313" key="2">
    <source>
        <dbReference type="Proteomes" id="UP000053030"/>
    </source>
</evidence>
<dbReference type="Proteomes" id="UP000053030">
    <property type="component" value="Unassembled WGS sequence"/>
</dbReference>
<name>A0A837NHA8_9GAMM</name>
<proteinExistence type="predicted"/>
<dbReference type="RefSeq" id="WP_053953815.1">
    <property type="nucleotide sequence ID" value="NZ_FNCB01000007.1"/>
</dbReference>
<dbReference type="SUPFAM" id="SSF47413">
    <property type="entry name" value="lambda repressor-like DNA-binding domains"/>
    <property type="match status" value="1"/>
</dbReference>
<dbReference type="NCBIfam" id="TIGR02684">
    <property type="entry name" value="dnstrm_HI1420"/>
    <property type="match status" value="1"/>
</dbReference>
<dbReference type="OrthoDB" id="9798416at2"/>
<comment type="caution">
    <text evidence="1">The sequence shown here is derived from an EMBL/GenBank/DDBJ whole genome shotgun (WGS) entry which is preliminary data.</text>
</comment>
<protein>
    <submittedName>
        <fullName evidence="1">Transcriptional regulator</fullName>
    </submittedName>
</protein>
<gene>
    <name evidence="1" type="ORF">AFK76_08185</name>
</gene>
<dbReference type="InterPro" id="IPR014057">
    <property type="entry name" value="HI1420"/>
</dbReference>
<dbReference type="InterPro" id="IPR010982">
    <property type="entry name" value="Lambda_DNA-bd_dom_sf"/>
</dbReference>
<organism evidence="1 2">
    <name type="scientific">Idiomarina zobellii</name>
    <dbReference type="NCBI Taxonomy" id="86103"/>
    <lineage>
        <taxon>Bacteria</taxon>
        <taxon>Pseudomonadati</taxon>
        <taxon>Pseudomonadota</taxon>
        <taxon>Gammaproteobacteria</taxon>
        <taxon>Alteromonadales</taxon>
        <taxon>Idiomarinaceae</taxon>
        <taxon>Idiomarina</taxon>
    </lineage>
</organism>
<evidence type="ECO:0000313" key="1">
    <source>
        <dbReference type="EMBL" id="KPD23635.1"/>
    </source>
</evidence>
<sequence length="95" mass="10939">MTLKTTEFNPFDYMETQQEIEVFLQECLADDDPNTFIEALGLLVKKHGVSYISQASGLNRESLYKSFSGKTKPRWDTVFKVMKALNFNFTTHHAV</sequence>
<dbReference type="PANTHER" id="PTHR40275">
    <property type="entry name" value="SSL7038 PROTEIN"/>
    <property type="match status" value="1"/>
</dbReference>
<dbReference type="AlphaFoldDB" id="A0A837NHA8"/>
<accession>A0A837NHA8</accession>
<reference evidence="1 2" key="1">
    <citation type="submission" date="2015-08" db="EMBL/GenBank/DDBJ databases">
        <title>Genome sequencing and assembly of the deep-sea bacterium Idiomarina zobellii.</title>
        <authorList>
            <person name="Mithoefer S.D."/>
            <person name="Rheaume B.A."/>
            <person name="MacLea K.S."/>
        </authorList>
    </citation>
    <scope>NUCLEOTIDE SEQUENCE [LARGE SCALE GENOMIC DNA]</scope>
    <source>
        <strain evidence="1 2">KMM 231</strain>
    </source>
</reference>
<dbReference type="EMBL" id="LHSG01000007">
    <property type="protein sequence ID" value="KPD23635.1"/>
    <property type="molecule type" value="Genomic_DNA"/>
</dbReference>
<dbReference type="PANTHER" id="PTHR40275:SF1">
    <property type="entry name" value="SSL7038 PROTEIN"/>
    <property type="match status" value="1"/>
</dbReference>
<dbReference type="GO" id="GO:0003677">
    <property type="term" value="F:DNA binding"/>
    <property type="evidence" value="ECO:0007669"/>
    <property type="project" value="InterPro"/>
</dbReference>
<dbReference type="Pfam" id="PF21716">
    <property type="entry name" value="dnstrm_HI1420"/>
    <property type="match status" value="1"/>
</dbReference>